<dbReference type="SUPFAM" id="SSF51905">
    <property type="entry name" value="FAD/NAD(P)-binding domain"/>
    <property type="match status" value="2"/>
</dbReference>
<dbReference type="PANTHER" id="PTHR43098:SF2">
    <property type="entry name" value="FAD-BINDING MONOOXYGENASE AUSB-RELATED"/>
    <property type="match status" value="1"/>
</dbReference>
<comment type="cofactor">
    <cofactor evidence="1">
        <name>FAD</name>
        <dbReference type="ChEBI" id="CHEBI:57692"/>
    </cofactor>
</comment>
<evidence type="ECO:0000256" key="2">
    <source>
        <dbReference type="ARBA" id="ARBA00010139"/>
    </source>
</evidence>
<dbReference type="AlphaFoldDB" id="A0A6S6W7X0"/>
<evidence type="ECO:0000256" key="4">
    <source>
        <dbReference type="ARBA" id="ARBA00022827"/>
    </source>
</evidence>
<dbReference type="Gene3D" id="3.50.50.60">
    <property type="entry name" value="FAD/NAD(P)-binding domain"/>
    <property type="match status" value="3"/>
</dbReference>
<dbReference type="EMBL" id="HG992983">
    <property type="protein sequence ID" value="CAE7193133.1"/>
    <property type="molecule type" value="Genomic_DNA"/>
</dbReference>
<dbReference type="GO" id="GO:0016491">
    <property type="term" value="F:oxidoreductase activity"/>
    <property type="evidence" value="ECO:0007669"/>
    <property type="project" value="UniProtKB-KW"/>
</dbReference>
<reference evidence="7" key="1">
    <citation type="submission" date="2021-02" db="EMBL/GenBank/DDBJ databases">
        <authorList>
            <person name="Syme A R."/>
            <person name="Syme A R."/>
            <person name="Moolhuijzen P."/>
        </authorList>
    </citation>
    <scope>NUCLEOTIDE SEQUENCE</scope>
    <source>
        <strain evidence="7">W1-1</strain>
    </source>
</reference>
<dbReference type="InterPro" id="IPR050775">
    <property type="entry name" value="FAD-binding_Monooxygenases"/>
</dbReference>
<accession>A0A6S6W7X0</accession>
<dbReference type="PANTHER" id="PTHR43098">
    <property type="entry name" value="L-ORNITHINE N(5)-MONOOXYGENASE-RELATED"/>
    <property type="match status" value="1"/>
</dbReference>
<evidence type="ECO:0000313" key="8">
    <source>
        <dbReference type="Proteomes" id="UP000472372"/>
    </source>
</evidence>
<protein>
    <submittedName>
        <fullName evidence="7">Uncharacterized protein</fullName>
    </submittedName>
</protein>
<evidence type="ECO:0000256" key="5">
    <source>
        <dbReference type="ARBA" id="ARBA00022857"/>
    </source>
</evidence>
<proteinExistence type="inferred from homology"/>
<evidence type="ECO:0000313" key="7">
    <source>
        <dbReference type="EMBL" id="CAE7193133.1"/>
    </source>
</evidence>
<evidence type="ECO:0000256" key="6">
    <source>
        <dbReference type="ARBA" id="ARBA00023002"/>
    </source>
</evidence>
<keyword evidence="3" id="KW-0285">Flavoprotein</keyword>
<name>A0A6S6W7X0_9PLEO</name>
<comment type="similarity">
    <text evidence="2">Belongs to the FAD-binding monooxygenase family.</text>
</comment>
<evidence type="ECO:0000256" key="3">
    <source>
        <dbReference type="ARBA" id="ARBA00022630"/>
    </source>
</evidence>
<organism evidence="7 8">
    <name type="scientific">Pyrenophora teres f. teres</name>
    <dbReference type="NCBI Taxonomy" id="97479"/>
    <lineage>
        <taxon>Eukaryota</taxon>
        <taxon>Fungi</taxon>
        <taxon>Dikarya</taxon>
        <taxon>Ascomycota</taxon>
        <taxon>Pezizomycotina</taxon>
        <taxon>Dothideomycetes</taxon>
        <taxon>Pleosporomycetidae</taxon>
        <taxon>Pleosporales</taxon>
        <taxon>Pleosporineae</taxon>
        <taxon>Pleosporaceae</taxon>
        <taxon>Pyrenophora</taxon>
    </lineage>
</organism>
<keyword evidence="6" id="KW-0560">Oxidoreductase</keyword>
<keyword evidence="5" id="KW-0521">NADP</keyword>
<gene>
    <name evidence="7" type="ORF">PTTW11_07693</name>
</gene>
<sequence length="640" mass="72109">MSQVPITHDEQDELLQRYEKERDKRLNKAGLSQYIDVRSKEIQDLARDPWVDYTDPRIQNPPLKDGRSIKFLISGAGHNGILFGCRLVEAGFSGSDVVCVDIAGGFGGTWYWNRYPGLMCDIESYCYLPLLEETGYIPKHKYSFGAEIRGQNERSAKHFGIQGQFCTKIESQIWDHDKNVWVVTMTRTLDENKKPETITVFADFIIVAGGVLNIPKIPKLPGWQELRNNKHVFHSARWDYDYTGGNQEQPDLVKLKDKTVAIIGTGATAVQIVPELARWAKHVYVIQRTPSYCGYRGNRLTDIEHFKALSKEKGWQNSRRLNFNAWITDNPEGYGPNLVNDGWTHTPASAAFLGSSKRVVGPQDIGEHIKYFQTLDRRRTDLLRKRVDDVVKDKDTAEMLKPWYGSWCKRPTFHDDYLGAFNQPNVTLIDTDGKGLEAFSENGFVFGDQEYEIDALILATGFVVRADLDPSGRLSAVIKGGNGETMSHKFQTAENPPVFGIAMTNFPNAFGPFGRGTPGSWNYTSVYDVEAKHTAQILKKAHMLAKDGQRVLIQVNPASEEMWGNETAKYATWYSTLQTCTPGYFTLEGEIRTTEEESAKQMLRKARLANWGAGPVDFQEKLEAFAAKPGTEGFNVTVLA</sequence>
<dbReference type="Proteomes" id="UP000472372">
    <property type="component" value="Chromosome 7"/>
</dbReference>
<dbReference type="InterPro" id="IPR036188">
    <property type="entry name" value="FAD/NAD-bd_sf"/>
</dbReference>
<evidence type="ECO:0000256" key="1">
    <source>
        <dbReference type="ARBA" id="ARBA00001974"/>
    </source>
</evidence>
<keyword evidence="4" id="KW-0274">FAD</keyword>